<organism evidence="4 5">
    <name type="scientific">Penicillium nalgiovense</name>
    <dbReference type="NCBI Taxonomy" id="60175"/>
    <lineage>
        <taxon>Eukaryota</taxon>
        <taxon>Fungi</taxon>
        <taxon>Dikarya</taxon>
        <taxon>Ascomycota</taxon>
        <taxon>Pezizomycotina</taxon>
        <taxon>Eurotiomycetes</taxon>
        <taxon>Eurotiomycetidae</taxon>
        <taxon>Eurotiales</taxon>
        <taxon>Aspergillaceae</taxon>
        <taxon>Penicillium</taxon>
    </lineage>
</organism>
<evidence type="ECO:0000313" key="4">
    <source>
        <dbReference type="EMBL" id="OQE87067.1"/>
    </source>
</evidence>
<keyword evidence="3" id="KW-0732">Signal</keyword>
<dbReference type="OMA" id="TAGIRIC"/>
<name>A0A1V6YHZ5_PENNA</name>
<dbReference type="AlphaFoldDB" id="A0A1V6YHZ5"/>
<proteinExistence type="predicted"/>
<comment type="caution">
    <text evidence="4">The sequence shown here is derived from an EMBL/GenBank/DDBJ whole genome shotgun (WGS) entry which is preliminary data.</text>
</comment>
<feature type="signal peptide" evidence="3">
    <location>
        <begin position="1"/>
        <end position="20"/>
    </location>
</feature>
<dbReference type="Proteomes" id="UP000191691">
    <property type="component" value="Unassembled WGS sequence"/>
</dbReference>
<dbReference type="EMBL" id="MOOB01000020">
    <property type="protein sequence ID" value="OQE87067.1"/>
    <property type="molecule type" value="Genomic_DNA"/>
</dbReference>
<evidence type="ECO:0000313" key="5">
    <source>
        <dbReference type="Proteomes" id="UP000191691"/>
    </source>
</evidence>
<reference evidence="5" key="1">
    <citation type="journal article" date="2017" name="Nat. Microbiol.">
        <title>Global analysis of biosynthetic gene clusters reveals vast potential of secondary metabolite production in Penicillium species.</title>
        <authorList>
            <person name="Nielsen J.C."/>
            <person name="Grijseels S."/>
            <person name="Prigent S."/>
            <person name="Ji B."/>
            <person name="Dainat J."/>
            <person name="Nielsen K.F."/>
            <person name="Frisvad J.C."/>
            <person name="Workman M."/>
            <person name="Nielsen J."/>
        </authorList>
    </citation>
    <scope>NUCLEOTIDE SEQUENCE [LARGE SCALE GENOMIC DNA]</scope>
    <source>
        <strain evidence="5">IBT 13039</strain>
    </source>
</reference>
<evidence type="ECO:0000256" key="2">
    <source>
        <dbReference type="SAM" id="Phobius"/>
    </source>
</evidence>
<keyword evidence="2" id="KW-0812">Transmembrane</keyword>
<keyword evidence="2" id="KW-1133">Transmembrane helix</keyword>
<keyword evidence="2" id="KW-0472">Membrane</keyword>
<evidence type="ECO:0000256" key="3">
    <source>
        <dbReference type="SAM" id="SignalP"/>
    </source>
</evidence>
<feature type="chain" id="PRO_5012845203" evidence="3">
    <location>
        <begin position="21"/>
        <end position="161"/>
    </location>
</feature>
<accession>A0A1V6YHZ5</accession>
<feature type="region of interest" description="Disordered" evidence="1">
    <location>
        <begin position="102"/>
        <end position="144"/>
    </location>
</feature>
<evidence type="ECO:0000256" key="1">
    <source>
        <dbReference type="SAM" id="MobiDB-lite"/>
    </source>
</evidence>
<protein>
    <submittedName>
        <fullName evidence="4">Uncharacterized protein</fullName>
    </submittedName>
</protein>
<feature type="transmembrane region" description="Helical" evidence="2">
    <location>
        <begin position="44"/>
        <end position="66"/>
    </location>
</feature>
<sequence>MALMICSIFTLVFFAVGASAQDEETPGLASPAVNWAALLDKSSWLAFVVVVSVLLYRFGTAGIRICSHLAMEYLSRYVVGYYIENMTLTAFQAACFGPVPPPPADPTSDSDGSAIELSNLPPLPASGSTPDLLDSPVPDSGSPTLVEKYENKNVMAIAGIN</sequence>
<keyword evidence="5" id="KW-1185">Reference proteome</keyword>
<gene>
    <name evidence="4" type="ORF">PENNAL_c0020G09353</name>
</gene>